<dbReference type="Proteomes" id="UP000240418">
    <property type="component" value="Unassembled WGS sequence"/>
</dbReference>
<organism evidence="1 2">
    <name type="scientific">Shimia abyssi</name>
    <dbReference type="NCBI Taxonomy" id="1662395"/>
    <lineage>
        <taxon>Bacteria</taxon>
        <taxon>Pseudomonadati</taxon>
        <taxon>Pseudomonadota</taxon>
        <taxon>Alphaproteobacteria</taxon>
        <taxon>Rhodobacterales</taxon>
        <taxon>Roseobacteraceae</taxon>
    </lineage>
</organism>
<dbReference type="AlphaFoldDB" id="A0A2P8F783"/>
<gene>
    <name evidence="1" type="ORF">CLV88_11625</name>
</gene>
<keyword evidence="2" id="KW-1185">Reference proteome</keyword>
<accession>A0A2P8F783</accession>
<reference evidence="1 2" key="1">
    <citation type="submission" date="2018-03" db="EMBL/GenBank/DDBJ databases">
        <title>Genomic Encyclopedia of Archaeal and Bacterial Type Strains, Phase II (KMG-II): from individual species to whole genera.</title>
        <authorList>
            <person name="Goeker M."/>
        </authorList>
    </citation>
    <scope>NUCLEOTIDE SEQUENCE [LARGE SCALE GENOMIC DNA]</scope>
    <source>
        <strain evidence="1 2">DSM 100673</strain>
    </source>
</reference>
<protein>
    <submittedName>
        <fullName evidence="1">Uncharacterized protein</fullName>
    </submittedName>
</protein>
<dbReference type="EMBL" id="PYGJ01000016">
    <property type="protein sequence ID" value="PSL17578.1"/>
    <property type="molecule type" value="Genomic_DNA"/>
</dbReference>
<sequence length="144" mass="16127">MPAKLTTEAFIERARQIHGDRYDYRQTRYLGATKSVEITCMEHGSFSQRASRHLSGRGCPLCGEAMKGHNFRVAEEEFLTRASKTHGNRYDYSKVEYRSLSVPVKIICPLHGEFLQTPLCHMEGGGCDICTSEAVHSQCIISAA</sequence>
<name>A0A2P8F783_9RHOB</name>
<proteinExistence type="predicted"/>
<comment type="caution">
    <text evidence="1">The sequence shown here is derived from an EMBL/GenBank/DDBJ whole genome shotgun (WGS) entry which is preliminary data.</text>
</comment>
<evidence type="ECO:0000313" key="2">
    <source>
        <dbReference type="Proteomes" id="UP000240418"/>
    </source>
</evidence>
<evidence type="ECO:0000313" key="1">
    <source>
        <dbReference type="EMBL" id="PSL17578.1"/>
    </source>
</evidence>